<organism evidence="6 7">
    <name type="scientific">Hortaea werneckii</name>
    <name type="common">Black yeast</name>
    <name type="synonym">Cladosporium werneckii</name>
    <dbReference type="NCBI Taxonomy" id="91943"/>
    <lineage>
        <taxon>Eukaryota</taxon>
        <taxon>Fungi</taxon>
        <taxon>Dikarya</taxon>
        <taxon>Ascomycota</taxon>
        <taxon>Pezizomycotina</taxon>
        <taxon>Dothideomycetes</taxon>
        <taxon>Dothideomycetidae</taxon>
        <taxon>Mycosphaerellales</taxon>
        <taxon>Teratosphaeriaceae</taxon>
        <taxon>Hortaea</taxon>
    </lineage>
</organism>
<keyword evidence="3 4" id="KW-0326">Glycosidase</keyword>
<feature type="signal peptide" evidence="5">
    <location>
        <begin position="1"/>
        <end position="19"/>
    </location>
</feature>
<evidence type="ECO:0008006" key="8">
    <source>
        <dbReference type="Google" id="ProtNLM"/>
    </source>
</evidence>
<dbReference type="InterPro" id="IPR006710">
    <property type="entry name" value="Glyco_hydro_43"/>
</dbReference>
<proteinExistence type="inferred from homology"/>
<keyword evidence="2 4" id="KW-0378">Hydrolase</keyword>
<dbReference type="CDD" id="cd18821">
    <property type="entry name" value="GH43_Pc3Gal43A-like"/>
    <property type="match status" value="1"/>
</dbReference>
<dbReference type="SUPFAM" id="SSF75005">
    <property type="entry name" value="Arabinanase/levansucrase/invertase"/>
    <property type="match status" value="1"/>
</dbReference>
<dbReference type="PANTHER" id="PTHR22925:SF39">
    <property type="entry name" value="PUTATIVE (AFU_ORTHOLOGUE AFUA_5G14190)-RELATED"/>
    <property type="match status" value="1"/>
</dbReference>
<accession>A0A3M7GUC8</accession>
<evidence type="ECO:0000313" key="7">
    <source>
        <dbReference type="Proteomes" id="UP000281468"/>
    </source>
</evidence>
<name>A0A3M7GUC8_HORWE</name>
<keyword evidence="5" id="KW-0732">Signal</keyword>
<sequence>MFDYRQFFCSLLLASGAASRWIVPGGRWLDTNGNRVNAHAGNVYYDEPSSKYWLYGEYKTEETPEGGGISAYSSPDLVTWEFHGLALDPEEQMVSPSEVVQRPKVTYSDISGLYHMWWHADNENYTALLQGFATSPVPEGPYSFVSATAPLGNWSQDFGMFTDYKSGETYALYSNGDTVEGRDNYITRYNANVSELEEAVYRFPKFDLEAPTIIQTEKSYYCMMSHKTGYRPNNVVAFRADSLEGPWSQPWIIAPLNTRTYNSQSGYSLRIVGSEATTYLYMGDQWDLNSIWDARYLWVPMNIDDEEGDLSLEWHDVYDLNVKTGVVTPIHGQTYYSVDAEVTGDAYHQEANFAANNSIVTGIYGNESKVTFTGIEGSGELQWVSFYYQNIDDMGFGDQPQGMPDRIGGTWKIRRIGSVIVNDDPSTLETLYARDTQKGIILSTPLQLKLEQGSHNTITIGGLNNSVEGNIDFQGPDIDRLAMMRGSITDRWMVICIVQPIAEAMGSQYVTFQSLKKSTAVGMATWVEVGVHRAMRAEALSKVGEQIKTSSRIADTQEQS</sequence>
<dbReference type="Pfam" id="PF04616">
    <property type="entry name" value="Glyco_hydro_43"/>
    <property type="match status" value="1"/>
</dbReference>
<dbReference type="Proteomes" id="UP000281468">
    <property type="component" value="Unassembled WGS sequence"/>
</dbReference>
<gene>
    <name evidence="6" type="ORF">D0862_05375</name>
</gene>
<reference evidence="6 7" key="1">
    <citation type="journal article" date="2018" name="BMC Genomics">
        <title>Genomic evidence for intraspecific hybridization in a clonal and extremely halotolerant yeast.</title>
        <authorList>
            <person name="Gostincar C."/>
            <person name="Stajich J.E."/>
            <person name="Zupancic J."/>
            <person name="Zalar P."/>
            <person name="Gunde-Cimerman N."/>
        </authorList>
    </citation>
    <scope>NUCLEOTIDE SEQUENCE [LARGE SCALE GENOMIC DNA]</scope>
    <source>
        <strain evidence="6 7">EXF-171</strain>
    </source>
</reference>
<feature type="chain" id="PRO_5018217279" description="Glycosyl hydrolase family 43 protein" evidence="5">
    <location>
        <begin position="20"/>
        <end position="560"/>
    </location>
</feature>
<evidence type="ECO:0000256" key="4">
    <source>
        <dbReference type="RuleBase" id="RU361187"/>
    </source>
</evidence>
<dbReference type="InterPro" id="IPR023296">
    <property type="entry name" value="Glyco_hydro_beta-prop_sf"/>
</dbReference>
<protein>
    <recommendedName>
        <fullName evidence="8">Glycosyl hydrolase family 43 protein</fullName>
    </recommendedName>
</protein>
<evidence type="ECO:0000256" key="5">
    <source>
        <dbReference type="SAM" id="SignalP"/>
    </source>
</evidence>
<dbReference type="Gene3D" id="2.115.10.20">
    <property type="entry name" value="Glycosyl hydrolase domain, family 43"/>
    <property type="match status" value="1"/>
</dbReference>
<comment type="similarity">
    <text evidence="1 4">Belongs to the glycosyl hydrolase 43 family.</text>
</comment>
<comment type="caution">
    <text evidence="6">The sequence shown here is derived from an EMBL/GenBank/DDBJ whole genome shotgun (WGS) entry which is preliminary data.</text>
</comment>
<dbReference type="GO" id="GO:0004553">
    <property type="term" value="F:hydrolase activity, hydrolyzing O-glycosyl compounds"/>
    <property type="evidence" value="ECO:0007669"/>
    <property type="project" value="InterPro"/>
</dbReference>
<evidence type="ECO:0000256" key="1">
    <source>
        <dbReference type="ARBA" id="ARBA00009865"/>
    </source>
</evidence>
<dbReference type="AlphaFoldDB" id="A0A3M7GUC8"/>
<dbReference type="EMBL" id="QWIQ01000140">
    <property type="protein sequence ID" value="RMZ04252.1"/>
    <property type="molecule type" value="Genomic_DNA"/>
</dbReference>
<evidence type="ECO:0000313" key="6">
    <source>
        <dbReference type="EMBL" id="RMZ04252.1"/>
    </source>
</evidence>
<dbReference type="PANTHER" id="PTHR22925">
    <property type="entry name" value="GLYCOSYL HYDROLASE 43 FAMILY MEMBER"/>
    <property type="match status" value="1"/>
</dbReference>
<dbReference type="VEuPathDB" id="FungiDB:BTJ68_05109"/>
<evidence type="ECO:0000256" key="2">
    <source>
        <dbReference type="ARBA" id="ARBA00022801"/>
    </source>
</evidence>
<evidence type="ECO:0000256" key="3">
    <source>
        <dbReference type="ARBA" id="ARBA00023295"/>
    </source>
</evidence>
<dbReference type="GO" id="GO:0005975">
    <property type="term" value="P:carbohydrate metabolic process"/>
    <property type="evidence" value="ECO:0007669"/>
    <property type="project" value="InterPro"/>
</dbReference>